<dbReference type="GO" id="GO:0055085">
    <property type="term" value="P:transmembrane transport"/>
    <property type="evidence" value="ECO:0007669"/>
    <property type="project" value="InterPro"/>
</dbReference>
<keyword evidence="3" id="KW-1003">Cell membrane</keyword>
<dbReference type="InterPro" id="IPR000515">
    <property type="entry name" value="MetI-like"/>
</dbReference>
<dbReference type="EMBL" id="DXCF01000005">
    <property type="protein sequence ID" value="HIZ09130.1"/>
    <property type="molecule type" value="Genomic_DNA"/>
</dbReference>
<evidence type="ECO:0000259" key="8">
    <source>
        <dbReference type="PROSITE" id="PS50928"/>
    </source>
</evidence>
<evidence type="ECO:0000256" key="4">
    <source>
        <dbReference type="ARBA" id="ARBA00022692"/>
    </source>
</evidence>
<dbReference type="GO" id="GO:0005886">
    <property type="term" value="C:plasma membrane"/>
    <property type="evidence" value="ECO:0007669"/>
    <property type="project" value="UniProtKB-SubCell"/>
</dbReference>
<keyword evidence="4 7" id="KW-0812">Transmembrane</keyword>
<dbReference type="InterPro" id="IPR035906">
    <property type="entry name" value="MetI-like_sf"/>
</dbReference>
<dbReference type="PANTHER" id="PTHR30193:SF41">
    <property type="entry name" value="DIACETYLCHITOBIOSE UPTAKE SYSTEM PERMEASE PROTEIN NGCF"/>
    <property type="match status" value="1"/>
</dbReference>
<comment type="similarity">
    <text evidence="7">Belongs to the binding-protein-dependent transport system permease family.</text>
</comment>
<keyword evidence="6 7" id="KW-0472">Membrane</keyword>
<dbReference type="AlphaFoldDB" id="A0A9D2IHD8"/>
<dbReference type="PROSITE" id="PS50928">
    <property type="entry name" value="ABC_TM1"/>
    <property type="match status" value="1"/>
</dbReference>
<gene>
    <name evidence="9" type="ORF">H9726_01455</name>
</gene>
<dbReference type="SUPFAM" id="SSF161098">
    <property type="entry name" value="MetI-like"/>
    <property type="match status" value="1"/>
</dbReference>
<evidence type="ECO:0000256" key="1">
    <source>
        <dbReference type="ARBA" id="ARBA00004651"/>
    </source>
</evidence>
<feature type="transmembrane region" description="Helical" evidence="7">
    <location>
        <begin position="280"/>
        <end position="304"/>
    </location>
</feature>
<reference evidence="9" key="2">
    <citation type="submission" date="2021-04" db="EMBL/GenBank/DDBJ databases">
        <authorList>
            <person name="Gilroy R."/>
        </authorList>
    </citation>
    <scope>NUCLEOTIDE SEQUENCE</scope>
    <source>
        <strain evidence="9">CHK192-19661</strain>
    </source>
</reference>
<evidence type="ECO:0000256" key="2">
    <source>
        <dbReference type="ARBA" id="ARBA00022448"/>
    </source>
</evidence>
<dbReference type="PANTHER" id="PTHR30193">
    <property type="entry name" value="ABC TRANSPORTER PERMEASE PROTEIN"/>
    <property type="match status" value="1"/>
</dbReference>
<evidence type="ECO:0000256" key="3">
    <source>
        <dbReference type="ARBA" id="ARBA00022475"/>
    </source>
</evidence>
<name>A0A9D2IHD8_9FIRM</name>
<comment type="subcellular location">
    <subcellularLocation>
        <location evidence="1 7">Cell membrane</location>
        <topology evidence="1 7">Multi-pass membrane protein</topology>
    </subcellularLocation>
</comment>
<comment type="caution">
    <text evidence="9">The sequence shown here is derived from an EMBL/GenBank/DDBJ whole genome shotgun (WGS) entry which is preliminary data.</text>
</comment>
<evidence type="ECO:0000256" key="6">
    <source>
        <dbReference type="ARBA" id="ARBA00023136"/>
    </source>
</evidence>
<accession>A0A9D2IHD8</accession>
<feature type="transmembrane region" description="Helical" evidence="7">
    <location>
        <begin position="212"/>
        <end position="234"/>
    </location>
</feature>
<evidence type="ECO:0000313" key="10">
    <source>
        <dbReference type="Proteomes" id="UP000824025"/>
    </source>
</evidence>
<dbReference type="Gene3D" id="1.10.3720.10">
    <property type="entry name" value="MetI-like"/>
    <property type="match status" value="1"/>
</dbReference>
<dbReference type="InterPro" id="IPR051393">
    <property type="entry name" value="ABC_transporter_permease"/>
</dbReference>
<organism evidence="9 10">
    <name type="scientific">Candidatus Borkfalkia avicola</name>
    <dbReference type="NCBI Taxonomy" id="2838503"/>
    <lineage>
        <taxon>Bacteria</taxon>
        <taxon>Bacillati</taxon>
        <taxon>Bacillota</taxon>
        <taxon>Clostridia</taxon>
        <taxon>Christensenellales</taxon>
        <taxon>Christensenellaceae</taxon>
        <taxon>Candidatus Borkfalkia</taxon>
    </lineage>
</organism>
<evidence type="ECO:0000256" key="5">
    <source>
        <dbReference type="ARBA" id="ARBA00022989"/>
    </source>
</evidence>
<feature type="transmembrane region" description="Helical" evidence="7">
    <location>
        <begin position="114"/>
        <end position="131"/>
    </location>
</feature>
<reference evidence="9" key="1">
    <citation type="journal article" date="2021" name="PeerJ">
        <title>Extensive microbial diversity within the chicken gut microbiome revealed by metagenomics and culture.</title>
        <authorList>
            <person name="Gilroy R."/>
            <person name="Ravi A."/>
            <person name="Getino M."/>
            <person name="Pursley I."/>
            <person name="Horton D.L."/>
            <person name="Alikhan N.F."/>
            <person name="Baker D."/>
            <person name="Gharbi K."/>
            <person name="Hall N."/>
            <person name="Watson M."/>
            <person name="Adriaenssens E.M."/>
            <person name="Foster-Nyarko E."/>
            <person name="Jarju S."/>
            <person name="Secka A."/>
            <person name="Antonio M."/>
            <person name="Oren A."/>
            <person name="Chaudhuri R.R."/>
            <person name="La Ragione R."/>
            <person name="Hildebrand F."/>
            <person name="Pallen M.J."/>
        </authorList>
    </citation>
    <scope>NUCLEOTIDE SEQUENCE</scope>
    <source>
        <strain evidence="9">CHK192-19661</strain>
    </source>
</reference>
<protein>
    <submittedName>
        <fullName evidence="9">Sugar ABC transporter permease</fullName>
    </submittedName>
</protein>
<feature type="domain" description="ABC transmembrane type-1" evidence="8">
    <location>
        <begin position="78"/>
        <end position="300"/>
    </location>
</feature>
<evidence type="ECO:0000256" key="7">
    <source>
        <dbReference type="RuleBase" id="RU363032"/>
    </source>
</evidence>
<feature type="transmembrane region" description="Helical" evidence="7">
    <location>
        <begin position="166"/>
        <end position="192"/>
    </location>
</feature>
<dbReference type="CDD" id="cd06261">
    <property type="entry name" value="TM_PBP2"/>
    <property type="match status" value="1"/>
</dbReference>
<proteinExistence type="inferred from homology"/>
<evidence type="ECO:0000313" key="9">
    <source>
        <dbReference type="EMBL" id="HIZ09130.1"/>
    </source>
</evidence>
<keyword evidence="5 7" id="KW-1133">Transmembrane helix</keyword>
<sequence>MNKVKIKNSNMTVSRWIFALLFAGVTFVLYVLLCVYPILESVYKSFFNWNGYFIHVPDFIGFENYGGVLSDPIFWRAVGNDFIITLIKEVVIIVLTVLFAVSLTRFKLRKGESIFYKFVFYIPNILSVVILGTVWRFIFMSGTSGLLNGLIGIFSEGYSKDWITDAPLGVIGFVASWCGVGLFMLTMIASINQVSEELYEAAKVDGASEMKQLWYITMPAVWLQVTFIVVSILYQSLGGNLAIVNVFAPNGGVGGNAMVMGLYVYLYGQSTYATVDGAVSYSYAAAVVMLIITAIVSLGVKYLMDKAGERI</sequence>
<dbReference type="Pfam" id="PF00528">
    <property type="entry name" value="BPD_transp_1"/>
    <property type="match status" value="1"/>
</dbReference>
<feature type="transmembrane region" description="Helical" evidence="7">
    <location>
        <begin position="82"/>
        <end position="102"/>
    </location>
</feature>
<feature type="transmembrane region" description="Helical" evidence="7">
    <location>
        <begin position="16"/>
        <end position="39"/>
    </location>
</feature>
<keyword evidence="2 7" id="KW-0813">Transport</keyword>
<feature type="transmembrane region" description="Helical" evidence="7">
    <location>
        <begin position="246"/>
        <end position="268"/>
    </location>
</feature>
<dbReference type="Proteomes" id="UP000824025">
    <property type="component" value="Unassembled WGS sequence"/>
</dbReference>